<feature type="domain" description="UBZ4-type" evidence="7">
    <location>
        <begin position="193"/>
        <end position="219"/>
    </location>
</feature>
<dbReference type="SMART" id="SM00734">
    <property type="entry name" value="ZnF_Rad18"/>
    <property type="match status" value="2"/>
</dbReference>
<proteinExistence type="predicted"/>
<feature type="domain" description="UBZ4-type" evidence="7">
    <location>
        <begin position="322"/>
        <end position="348"/>
    </location>
</feature>
<evidence type="ECO:0000256" key="1">
    <source>
        <dbReference type="ARBA" id="ARBA00022723"/>
    </source>
</evidence>
<dbReference type="AlphaFoldDB" id="A0A2T7NFM2"/>
<keyword evidence="3" id="KW-0863">Zinc-finger</keyword>
<feature type="region of interest" description="Disordered" evidence="6">
    <location>
        <begin position="1"/>
        <end position="43"/>
    </location>
</feature>
<dbReference type="GO" id="GO:0003677">
    <property type="term" value="F:DNA binding"/>
    <property type="evidence" value="ECO:0007669"/>
    <property type="project" value="InterPro"/>
</dbReference>
<keyword evidence="4" id="KW-0862">Zinc</keyword>
<comment type="caution">
    <text evidence="8">The sequence shown here is derived from an EMBL/GenBank/DDBJ whole genome shotgun (WGS) entry which is preliminary data.</text>
</comment>
<evidence type="ECO:0000256" key="5">
    <source>
        <dbReference type="ARBA" id="ARBA00023204"/>
    </source>
</evidence>
<dbReference type="Proteomes" id="UP000245119">
    <property type="component" value="Linkage Group LG13"/>
</dbReference>
<keyword evidence="2" id="KW-0227">DNA damage</keyword>
<feature type="compositionally biased region" description="Basic and acidic residues" evidence="6">
    <location>
        <begin position="251"/>
        <end position="289"/>
    </location>
</feature>
<feature type="region of interest" description="Disordered" evidence="6">
    <location>
        <begin position="226"/>
        <end position="301"/>
    </location>
</feature>
<keyword evidence="9" id="KW-1185">Reference proteome</keyword>
<gene>
    <name evidence="8" type="ORF">C0Q70_20450</name>
</gene>
<keyword evidence="1" id="KW-0479">Metal-binding</keyword>
<dbReference type="OrthoDB" id="1747274at2759"/>
<dbReference type="GO" id="GO:0008270">
    <property type="term" value="F:zinc ion binding"/>
    <property type="evidence" value="ECO:0007669"/>
    <property type="project" value="UniProtKB-KW"/>
</dbReference>
<protein>
    <recommendedName>
        <fullName evidence="7">UBZ4-type domain-containing protein</fullName>
    </recommendedName>
</protein>
<dbReference type="InterPro" id="IPR006642">
    <property type="entry name" value="Rad18_UBZ4"/>
</dbReference>
<dbReference type="GO" id="GO:0006281">
    <property type="term" value="P:DNA repair"/>
    <property type="evidence" value="ECO:0007669"/>
    <property type="project" value="UniProtKB-KW"/>
</dbReference>
<dbReference type="Gene3D" id="3.30.160.60">
    <property type="entry name" value="Classic Zinc Finger"/>
    <property type="match status" value="2"/>
</dbReference>
<evidence type="ECO:0000313" key="8">
    <source>
        <dbReference type="EMBL" id="PVD19956.1"/>
    </source>
</evidence>
<evidence type="ECO:0000256" key="4">
    <source>
        <dbReference type="ARBA" id="ARBA00022833"/>
    </source>
</evidence>
<organism evidence="8 9">
    <name type="scientific">Pomacea canaliculata</name>
    <name type="common">Golden apple snail</name>
    <dbReference type="NCBI Taxonomy" id="400727"/>
    <lineage>
        <taxon>Eukaryota</taxon>
        <taxon>Metazoa</taxon>
        <taxon>Spiralia</taxon>
        <taxon>Lophotrochozoa</taxon>
        <taxon>Mollusca</taxon>
        <taxon>Gastropoda</taxon>
        <taxon>Caenogastropoda</taxon>
        <taxon>Architaenioglossa</taxon>
        <taxon>Ampullarioidea</taxon>
        <taxon>Ampullariidae</taxon>
        <taxon>Pomacea</taxon>
    </lineage>
</organism>
<evidence type="ECO:0000256" key="2">
    <source>
        <dbReference type="ARBA" id="ARBA00022763"/>
    </source>
</evidence>
<feature type="compositionally biased region" description="Basic and acidic residues" evidence="6">
    <location>
        <begin position="25"/>
        <end position="43"/>
    </location>
</feature>
<dbReference type="EMBL" id="PZQS01000013">
    <property type="protein sequence ID" value="PVD19956.1"/>
    <property type="molecule type" value="Genomic_DNA"/>
</dbReference>
<evidence type="ECO:0000256" key="6">
    <source>
        <dbReference type="SAM" id="MobiDB-lite"/>
    </source>
</evidence>
<evidence type="ECO:0000256" key="3">
    <source>
        <dbReference type="ARBA" id="ARBA00022771"/>
    </source>
</evidence>
<reference evidence="8 9" key="1">
    <citation type="submission" date="2018-04" db="EMBL/GenBank/DDBJ databases">
        <title>The genome of golden apple snail Pomacea canaliculata provides insight into stress tolerance and invasive adaptation.</title>
        <authorList>
            <person name="Liu C."/>
            <person name="Liu B."/>
            <person name="Ren Y."/>
            <person name="Zhang Y."/>
            <person name="Wang H."/>
            <person name="Li S."/>
            <person name="Jiang F."/>
            <person name="Yin L."/>
            <person name="Zhang G."/>
            <person name="Qian W."/>
            <person name="Fan W."/>
        </authorList>
    </citation>
    <scope>NUCLEOTIDE SEQUENCE [LARGE SCALE GENOMIC DNA]</scope>
    <source>
        <strain evidence="8">SZHN2017</strain>
        <tissue evidence="8">Muscle</tissue>
    </source>
</reference>
<evidence type="ECO:0000313" key="9">
    <source>
        <dbReference type="Proteomes" id="UP000245119"/>
    </source>
</evidence>
<sequence>MNSLVEKRVTSPGMTLPYSGASEIKSLEKKPSESFVRDDLDKDSGCQDGTTEVTKVQGIDACSTQINKAEGTSCPKMPEQDSTVLEMCSFHTLQSQVEDSPVHVALRKKMHSSCGAEGNCSHVDDVGVCLNEKTTLKASSMSQNIDGQISTQCFSTAEGHEPFAMSLLAKSPTSAQHSQDTYVFPSQSVHEPILLCPVCFKHVNCVNLVDFNAHIDKCLLAGTSPNFSQSSDCSQKKNKPKDLSSQKPRKQATEKRSSKAHKRLTELHTRSKPEALLEESRAGRSHDVLSEGNGGFDSSNSTSTGVCVHGDGSSLSKEFVEYMVCPLCGAERSDWTLGSFNQHVDTCLNRDAISQILQEQKHSDEQHRKREAVNPGKGVGVSCTAGACVYVRAVCDADDSLKANLDSQSDSCVKSALAFIFNQASVLEYQRFG</sequence>
<keyword evidence="5" id="KW-0234">DNA repair</keyword>
<evidence type="ECO:0000259" key="7">
    <source>
        <dbReference type="SMART" id="SM00734"/>
    </source>
</evidence>
<accession>A0A2T7NFM2</accession>
<dbReference type="STRING" id="400727.A0A2T7NFM2"/>
<name>A0A2T7NFM2_POMCA</name>